<sequence>MAGGAEDRRSRGRLEAKRDDILVRSGFRERVEDLMRTRWGEPVIVLRLADPGRLGFDVPGRRNDGTVRGRKLVRHFFVYIGRGIRVAVLAVLWVMSGGAGGGGGSSRGGRRRRLFDKEIRVRGLENAMVLDLVDRLRSAKGPWLVCSPRRLAVVDTGSTITDPAGAPRPKVIWEAGPARVPAISFATRTITWPDGSTFTFPLHGRTEEQHLRRYHEFPDTVDWNGGRDVAG</sequence>
<gene>
    <name evidence="2" type="ORF">ACFS2C_03875</name>
</gene>
<name>A0ABW5W410_9PSEU</name>
<dbReference type="RefSeq" id="WP_377389450.1">
    <property type="nucleotide sequence ID" value="NZ_JBHSAN010000017.1"/>
</dbReference>
<evidence type="ECO:0000256" key="1">
    <source>
        <dbReference type="SAM" id="Phobius"/>
    </source>
</evidence>
<organism evidence="2 3">
    <name type="scientific">Prauserella oleivorans</name>
    <dbReference type="NCBI Taxonomy" id="1478153"/>
    <lineage>
        <taxon>Bacteria</taxon>
        <taxon>Bacillati</taxon>
        <taxon>Actinomycetota</taxon>
        <taxon>Actinomycetes</taxon>
        <taxon>Pseudonocardiales</taxon>
        <taxon>Pseudonocardiaceae</taxon>
        <taxon>Prauserella</taxon>
    </lineage>
</organism>
<accession>A0ABW5W410</accession>
<keyword evidence="1" id="KW-1133">Transmembrane helix</keyword>
<evidence type="ECO:0000313" key="3">
    <source>
        <dbReference type="Proteomes" id="UP001597478"/>
    </source>
</evidence>
<comment type="caution">
    <text evidence="2">The sequence shown here is derived from an EMBL/GenBank/DDBJ whole genome shotgun (WGS) entry which is preliminary data.</text>
</comment>
<evidence type="ECO:0000313" key="2">
    <source>
        <dbReference type="EMBL" id="MFD2798527.1"/>
    </source>
</evidence>
<reference evidence="3" key="1">
    <citation type="journal article" date="2019" name="Int. J. Syst. Evol. Microbiol.">
        <title>The Global Catalogue of Microorganisms (GCM) 10K type strain sequencing project: providing services to taxonomists for standard genome sequencing and annotation.</title>
        <authorList>
            <consortium name="The Broad Institute Genomics Platform"/>
            <consortium name="The Broad Institute Genome Sequencing Center for Infectious Disease"/>
            <person name="Wu L."/>
            <person name="Ma J."/>
        </authorList>
    </citation>
    <scope>NUCLEOTIDE SEQUENCE [LARGE SCALE GENOMIC DNA]</scope>
    <source>
        <strain evidence="3">IBRC-M 10906</strain>
    </source>
</reference>
<feature type="transmembrane region" description="Helical" evidence="1">
    <location>
        <begin position="76"/>
        <end position="95"/>
    </location>
</feature>
<protein>
    <recommendedName>
        <fullName evidence="4">Peptidase A2 domain-containing protein</fullName>
    </recommendedName>
</protein>
<proteinExistence type="predicted"/>
<evidence type="ECO:0008006" key="4">
    <source>
        <dbReference type="Google" id="ProtNLM"/>
    </source>
</evidence>
<keyword evidence="3" id="KW-1185">Reference proteome</keyword>
<dbReference type="Proteomes" id="UP001597478">
    <property type="component" value="Unassembled WGS sequence"/>
</dbReference>
<keyword evidence="1" id="KW-0472">Membrane</keyword>
<keyword evidence="1" id="KW-0812">Transmembrane</keyword>
<dbReference type="EMBL" id="JBHUOF010000004">
    <property type="protein sequence ID" value="MFD2798527.1"/>
    <property type="molecule type" value="Genomic_DNA"/>
</dbReference>